<dbReference type="GO" id="GO:0046872">
    <property type="term" value="F:metal ion binding"/>
    <property type="evidence" value="ECO:0007669"/>
    <property type="project" value="UniProtKB-KW"/>
</dbReference>
<reference evidence="13" key="1">
    <citation type="submission" date="2015-02" db="EMBL/GenBank/DDBJ databases">
        <title>Description and complete genome sequence of the first cultured representative of the subdivision 5 of the Verrucomicrobia phylum.</title>
        <authorList>
            <person name="Spring S."/>
            <person name="Bunk B."/>
            <person name="Sproer C."/>
            <person name="Klenk H.-P."/>
        </authorList>
    </citation>
    <scope>NUCLEOTIDE SEQUENCE [LARGE SCALE GENOMIC DNA]</scope>
    <source>
        <strain evidence="13">L21-Fru-AB</strain>
    </source>
</reference>
<dbReference type="Proteomes" id="UP000035268">
    <property type="component" value="Chromosome"/>
</dbReference>
<evidence type="ECO:0000256" key="8">
    <source>
        <dbReference type="ARBA" id="ARBA00023004"/>
    </source>
</evidence>
<dbReference type="EMBL" id="CP010904">
    <property type="protein sequence ID" value="AKJ63326.1"/>
    <property type="molecule type" value="Genomic_DNA"/>
</dbReference>
<dbReference type="GO" id="GO:0051536">
    <property type="term" value="F:iron-sulfur cluster binding"/>
    <property type="evidence" value="ECO:0007669"/>
    <property type="project" value="UniProtKB-KW"/>
</dbReference>
<comment type="function">
    <text evidence="2">Catalyzes the removal of elemental sulfur atoms from cysteine to produce alanine. Seems to participate in the biosynthesis of the nitrogenase metalloclusters by providing the inorganic sulfur required for the Fe-S core formation.</text>
</comment>
<evidence type="ECO:0000313" key="13">
    <source>
        <dbReference type="Proteomes" id="UP000035268"/>
    </source>
</evidence>
<sequence>MPERNVYLDHNATTPLHPEVKRSMNEAMDLYGNPSSMHAAGREARARVEAVREDLAAFLNASADEVIFAGSGSEANNTVLNLFTCNTECPRKGLEGRDEILVASIEHPCVLETSKCLRARGLTVHEIPVDGTGKVDMDALGARISERTMLVSVMTANNEIGTIQDIRPIADLVHRHGAYLHTDAVQAVGKIPVDVRDLDADFLTLSAHKMYGPKGVGALYVKKGVPFCPFIRGGHQERGRRAGTENTLGIIGMGRAVELRRREMDAEAGRLRALRARLRAGIEAHIPDPRFNGHPEDRLPGTMNVSFPGTEGEALLLYLDFEGIMVSTGSACSSGSLDPSHVLLAAGLPAEAAHGSLRISLGRDTSEEDIDYVIEKLTAVVARVRAMSTVYN</sequence>
<evidence type="ECO:0000256" key="2">
    <source>
        <dbReference type="ARBA" id="ARBA00003120"/>
    </source>
</evidence>
<dbReference type="GO" id="GO:0031071">
    <property type="term" value="F:cysteine desulfurase activity"/>
    <property type="evidence" value="ECO:0007669"/>
    <property type="project" value="UniProtKB-EC"/>
</dbReference>
<reference evidence="12 13" key="2">
    <citation type="journal article" date="2016" name="ISME J.">
        <title>Characterization of the first cultured representative of Verrucomicrobia subdivision 5 indicates the proposal of a novel phylum.</title>
        <authorList>
            <person name="Spring S."/>
            <person name="Bunk B."/>
            <person name="Sproer C."/>
            <person name="Schumann P."/>
            <person name="Rohde M."/>
            <person name="Tindall B.J."/>
            <person name="Klenk H.P."/>
        </authorList>
    </citation>
    <scope>NUCLEOTIDE SEQUENCE [LARGE SCALE GENOMIC DNA]</scope>
    <source>
        <strain evidence="12 13">L21-Fru-AB</strain>
    </source>
</reference>
<evidence type="ECO:0000313" key="12">
    <source>
        <dbReference type="EMBL" id="AKJ63326.1"/>
    </source>
</evidence>
<dbReference type="KEGG" id="vbl:L21SP4_00037"/>
<evidence type="ECO:0000256" key="7">
    <source>
        <dbReference type="ARBA" id="ARBA00022898"/>
    </source>
</evidence>
<keyword evidence="6" id="KW-0479">Metal-binding</keyword>
<dbReference type="SUPFAM" id="SSF53383">
    <property type="entry name" value="PLP-dependent transferases"/>
    <property type="match status" value="1"/>
</dbReference>
<evidence type="ECO:0000259" key="11">
    <source>
        <dbReference type="Pfam" id="PF00266"/>
    </source>
</evidence>
<dbReference type="Gene3D" id="3.90.1150.10">
    <property type="entry name" value="Aspartate Aminotransferase, domain 1"/>
    <property type="match status" value="1"/>
</dbReference>
<keyword evidence="5 12" id="KW-0808">Transferase</keyword>
<dbReference type="Gene3D" id="1.10.260.50">
    <property type="match status" value="1"/>
</dbReference>
<dbReference type="EC" id="2.8.1.7" evidence="4"/>
<evidence type="ECO:0000256" key="3">
    <source>
        <dbReference type="ARBA" id="ARBA00006490"/>
    </source>
</evidence>
<proteinExistence type="inferred from homology"/>
<dbReference type="InterPro" id="IPR016454">
    <property type="entry name" value="Cysteine_dSase"/>
</dbReference>
<dbReference type="PANTHER" id="PTHR11601">
    <property type="entry name" value="CYSTEINE DESULFURYLASE FAMILY MEMBER"/>
    <property type="match status" value="1"/>
</dbReference>
<evidence type="ECO:0000256" key="4">
    <source>
        <dbReference type="ARBA" id="ARBA00012239"/>
    </source>
</evidence>
<dbReference type="InterPro" id="IPR000192">
    <property type="entry name" value="Aminotrans_V_dom"/>
</dbReference>
<dbReference type="PANTHER" id="PTHR11601:SF34">
    <property type="entry name" value="CYSTEINE DESULFURASE"/>
    <property type="match status" value="1"/>
</dbReference>
<dbReference type="InterPro" id="IPR015424">
    <property type="entry name" value="PyrdxlP-dep_Trfase"/>
</dbReference>
<organism evidence="12 13">
    <name type="scientific">Kiritimatiella glycovorans</name>
    <dbReference type="NCBI Taxonomy" id="1307763"/>
    <lineage>
        <taxon>Bacteria</taxon>
        <taxon>Pseudomonadati</taxon>
        <taxon>Kiritimatiellota</taxon>
        <taxon>Kiritimatiellia</taxon>
        <taxon>Kiritimatiellales</taxon>
        <taxon>Kiritimatiellaceae</taxon>
        <taxon>Kiritimatiella</taxon>
    </lineage>
</organism>
<comment type="cofactor">
    <cofactor evidence="1">
        <name>pyridoxal 5'-phosphate</name>
        <dbReference type="ChEBI" id="CHEBI:597326"/>
    </cofactor>
</comment>
<comment type="catalytic activity">
    <reaction evidence="10">
        <text>(sulfur carrier)-H + L-cysteine = (sulfur carrier)-SH + L-alanine</text>
        <dbReference type="Rhea" id="RHEA:43892"/>
        <dbReference type="Rhea" id="RHEA-COMP:14737"/>
        <dbReference type="Rhea" id="RHEA-COMP:14739"/>
        <dbReference type="ChEBI" id="CHEBI:29917"/>
        <dbReference type="ChEBI" id="CHEBI:35235"/>
        <dbReference type="ChEBI" id="CHEBI:57972"/>
        <dbReference type="ChEBI" id="CHEBI:64428"/>
        <dbReference type="EC" id="2.8.1.7"/>
    </reaction>
</comment>
<dbReference type="InterPro" id="IPR015421">
    <property type="entry name" value="PyrdxlP-dep_Trfase_major"/>
</dbReference>
<keyword evidence="9" id="KW-0411">Iron-sulfur</keyword>
<dbReference type="InterPro" id="IPR015422">
    <property type="entry name" value="PyrdxlP-dep_Trfase_small"/>
</dbReference>
<evidence type="ECO:0000256" key="1">
    <source>
        <dbReference type="ARBA" id="ARBA00001933"/>
    </source>
</evidence>
<feature type="domain" description="Aminotransferase class V" evidence="11">
    <location>
        <begin position="6"/>
        <end position="373"/>
    </location>
</feature>
<keyword evidence="13" id="KW-1185">Reference proteome</keyword>
<dbReference type="RefSeq" id="WP_052880771.1">
    <property type="nucleotide sequence ID" value="NZ_CP010904.1"/>
</dbReference>
<keyword evidence="8" id="KW-0408">Iron</keyword>
<evidence type="ECO:0000256" key="5">
    <source>
        <dbReference type="ARBA" id="ARBA00022679"/>
    </source>
</evidence>
<protein>
    <recommendedName>
        <fullName evidence="4">cysteine desulfurase</fullName>
        <ecNumber evidence="4">2.8.1.7</ecNumber>
    </recommendedName>
</protein>
<dbReference type="Pfam" id="PF00266">
    <property type="entry name" value="Aminotran_5"/>
    <property type="match status" value="1"/>
</dbReference>
<dbReference type="OrthoDB" id="9804366at2"/>
<keyword evidence="7" id="KW-0663">Pyridoxal phosphate</keyword>
<dbReference type="Gene3D" id="3.40.640.10">
    <property type="entry name" value="Type I PLP-dependent aspartate aminotransferase-like (Major domain)"/>
    <property type="match status" value="1"/>
</dbReference>
<gene>
    <name evidence="12" type="primary">nifS</name>
    <name evidence="12" type="ORF">L21SP4_00037</name>
</gene>
<evidence type="ECO:0000256" key="6">
    <source>
        <dbReference type="ARBA" id="ARBA00022723"/>
    </source>
</evidence>
<dbReference type="PATRIC" id="fig|1609981.3.peg.41"/>
<dbReference type="AlphaFoldDB" id="A0A0G3EA59"/>
<dbReference type="STRING" id="1307763.L21SP4_00037"/>
<dbReference type="FunFam" id="3.40.640.10:FF:000084">
    <property type="entry name" value="IscS-like cysteine desulfurase"/>
    <property type="match status" value="1"/>
</dbReference>
<name>A0A0G3EA59_9BACT</name>
<dbReference type="PIRSF" id="PIRSF005572">
    <property type="entry name" value="NifS"/>
    <property type="match status" value="1"/>
</dbReference>
<evidence type="ECO:0000256" key="10">
    <source>
        <dbReference type="ARBA" id="ARBA00050776"/>
    </source>
</evidence>
<evidence type="ECO:0000256" key="9">
    <source>
        <dbReference type="ARBA" id="ARBA00023014"/>
    </source>
</evidence>
<accession>A0A0G3EA59</accession>
<comment type="similarity">
    <text evidence="3">Belongs to the class-V pyridoxal-phosphate-dependent aminotransferase family. NifS/IscS subfamily.</text>
</comment>